<proteinExistence type="predicted"/>
<gene>
    <name evidence="2" type="ORF">JJB47_11820</name>
</gene>
<evidence type="ECO:0000313" key="2">
    <source>
        <dbReference type="EMBL" id="MBO3359459.1"/>
    </source>
</evidence>
<feature type="transmembrane region" description="Helical" evidence="1">
    <location>
        <begin position="9"/>
        <end position="32"/>
    </location>
</feature>
<keyword evidence="1" id="KW-0472">Membrane</keyword>
<dbReference type="RefSeq" id="WP_208340858.1">
    <property type="nucleotide sequence ID" value="NZ_JAENQO010000007.1"/>
</dbReference>
<comment type="caution">
    <text evidence="2">The sequence shown here is derived from an EMBL/GenBank/DDBJ whole genome shotgun (WGS) entry which is preliminary data.</text>
</comment>
<accession>A0AAW4J6E0</accession>
<dbReference type="AlphaFoldDB" id="A0AAW4J6E0"/>
<dbReference type="EMBL" id="JAENQP010000007">
    <property type="protein sequence ID" value="MBO3359459.1"/>
    <property type="molecule type" value="Genomic_DNA"/>
</dbReference>
<keyword evidence="1" id="KW-0812">Transmembrane</keyword>
<name>A0AAW4J6E0_CLOPF</name>
<evidence type="ECO:0000313" key="3">
    <source>
        <dbReference type="Proteomes" id="UP000668068"/>
    </source>
</evidence>
<reference evidence="2" key="1">
    <citation type="submission" date="2020-12" db="EMBL/GenBank/DDBJ databases">
        <title>Comparative genomics of Clostridium perfringens reveals patterns of host-associated phylogenetic clades and virulence factors.</title>
        <authorList>
            <person name="Smith A.H."/>
            <person name="Geier R."/>
        </authorList>
    </citation>
    <scope>NUCLEOTIDE SEQUENCE</scope>
    <source>
        <strain evidence="2">CHD30677R</strain>
    </source>
</reference>
<sequence>MINKLGGRILLAALLFNGIVGGLSVDYIASWFGKNIPMFYDILIGLIFAEFTIPLAILGWLIKLF</sequence>
<evidence type="ECO:0000256" key="1">
    <source>
        <dbReference type="SAM" id="Phobius"/>
    </source>
</evidence>
<feature type="transmembrane region" description="Helical" evidence="1">
    <location>
        <begin position="38"/>
        <end position="62"/>
    </location>
</feature>
<keyword evidence="1" id="KW-1133">Transmembrane helix</keyword>
<organism evidence="2 3">
    <name type="scientific">Clostridium perfringens</name>
    <dbReference type="NCBI Taxonomy" id="1502"/>
    <lineage>
        <taxon>Bacteria</taxon>
        <taxon>Bacillati</taxon>
        <taxon>Bacillota</taxon>
        <taxon>Clostridia</taxon>
        <taxon>Eubacteriales</taxon>
        <taxon>Clostridiaceae</taxon>
        <taxon>Clostridium</taxon>
    </lineage>
</organism>
<protein>
    <submittedName>
        <fullName evidence="2">Uncharacterized protein</fullName>
    </submittedName>
</protein>
<dbReference type="Proteomes" id="UP000668068">
    <property type="component" value="Unassembled WGS sequence"/>
</dbReference>